<evidence type="ECO:0000313" key="2">
    <source>
        <dbReference type="Proteomes" id="UP000054843"/>
    </source>
</evidence>
<dbReference type="Proteomes" id="UP000054843">
    <property type="component" value="Unassembled WGS sequence"/>
</dbReference>
<name>A0A0V1M130_9BILA</name>
<keyword evidence="2" id="KW-1185">Reference proteome</keyword>
<sequence>MAVAHEMSKFLKILFCPKKTAIDLEKSQNYNEPGRTLHESSFVEIVAGRSLALLSLQVNILGNWNEYQA</sequence>
<gene>
    <name evidence="1" type="ORF">T10_1004</name>
</gene>
<protein>
    <submittedName>
        <fullName evidence="1">Uncharacterized protein</fullName>
    </submittedName>
</protein>
<dbReference type="AlphaFoldDB" id="A0A0V1M130"/>
<evidence type="ECO:0000313" key="1">
    <source>
        <dbReference type="EMBL" id="KRZ65477.1"/>
    </source>
</evidence>
<proteinExistence type="predicted"/>
<organism evidence="1 2">
    <name type="scientific">Trichinella papuae</name>
    <dbReference type="NCBI Taxonomy" id="268474"/>
    <lineage>
        <taxon>Eukaryota</taxon>
        <taxon>Metazoa</taxon>
        <taxon>Ecdysozoa</taxon>
        <taxon>Nematoda</taxon>
        <taxon>Enoplea</taxon>
        <taxon>Dorylaimia</taxon>
        <taxon>Trichinellida</taxon>
        <taxon>Trichinellidae</taxon>
        <taxon>Trichinella</taxon>
    </lineage>
</organism>
<accession>A0A0V1M130</accession>
<comment type="caution">
    <text evidence="1">The sequence shown here is derived from an EMBL/GenBank/DDBJ whole genome shotgun (WGS) entry which is preliminary data.</text>
</comment>
<reference evidence="1 2" key="1">
    <citation type="submission" date="2015-01" db="EMBL/GenBank/DDBJ databases">
        <title>Evolution of Trichinella species and genotypes.</title>
        <authorList>
            <person name="Korhonen P.K."/>
            <person name="Edoardo P."/>
            <person name="Giuseppe L.R."/>
            <person name="Gasser R.B."/>
        </authorList>
    </citation>
    <scope>NUCLEOTIDE SEQUENCE [LARGE SCALE GENOMIC DNA]</scope>
    <source>
        <strain evidence="1">ISS1980</strain>
    </source>
</reference>
<dbReference type="EMBL" id="JYDO01000351">
    <property type="protein sequence ID" value="KRZ65477.1"/>
    <property type="molecule type" value="Genomic_DNA"/>
</dbReference>